<protein>
    <submittedName>
        <fullName evidence="3">Fused MFS/spermidine synthase</fullName>
    </submittedName>
</protein>
<dbReference type="InterPro" id="IPR029063">
    <property type="entry name" value="SAM-dependent_MTases_sf"/>
</dbReference>
<keyword evidence="2" id="KW-0812">Transmembrane</keyword>
<dbReference type="SUPFAM" id="SSF53335">
    <property type="entry name" value="S-adenosyl-L-methionine-dependent methyltransferases"/>
    <property type="match status" value="1"/>
</dbReference>
<sequence>MTRLMIAFFLSGFGALLCQIIWQRMLGVFAGSDTVSAALVVGAFLAGLGLGSILGAKWADRLSPRAALAGFALCEAGVAVCALLSKFFLYDFIAMGLSESVTSVPAIFALCFAGLVVPTTLMGASLPFLARAVATSLETVAERIGTLYGLNTLGAGLGALLGGWFIVGNLGYVGALGLAAGLDLVAAGLALTLLGATPRTAPAAEKVADAKGGEPFGNLPLWCLLVFLSGYVIVALEIVWVRVLGQFGQYHAYLFPTVLGIFLLADGLGMALAARMVRRMKDPRPAFFLTQGGGFALGALLLGALWWAIGENPLRDWMGVDFDRFGPREIAVSTFIIVLVVAPPSFIIGMTFPFVQRAVQQDLASVGARVGWVQLANILGNAAGSILTGLVTFHYFGTAGTLRLLAALSLLLLLFWLFQARAARRPILALAGATALILFAVPGNAAFWTRMHGITAPTLTAWGEDRSGVVLYRERATLPGREDGRFFIMGHGQGFVPFLDTHILLGMLGPLLHPEPKRILAIGVGSGGTPYGATVSRRTEEIRAIELVRPVLDALEDIAEERPDGAVASMLADRRVTLEYGDGRRALTRVDGLYDVIEADAIRPQSSHSGLLYSAEFLQQVRARLAPGGLYVQWAPTWRVIDTFAASFPHAILLTPVQVMIGSDRPIPFGHAALLELLRSPEVLAHARRGNPRSDDLSRLVDGPVTVWNEGTPRAEPPLTDMFPRDEFFLNHTHLDSWRPRDAPR</sequence>
<evidence type="ECO:0000313" key="3">
    <source>
        <dbReference type="EMBL" id="MCW8087278.1"/>
    </source>
</evidence>
<dbReference type="SUPFAM" id="SSF103473">
    <property type="entry name" value="MFS general substrate transporter"/>
    <property type="match status" value="1"/>
</dbReference>
<keyword evidence="1" id="KW-0620">Polyamine biosynthesis</keyword>
<feature type="transmembrane region" description="Helical" evidence="2">
    <location>
        <begin position="146"/>
        <end position="166"/>
    </location>
</feature>
<feature type="transmembrane region" description="Helical" evidence="2">
    <location>
        <begin position="286"/>
        <end position="310"/>
    </location>
</feature>
<dbReference type="NCBIfam" id="NF037959">
    <property type="entry name" value="MFS_SpdSyn"/>
    <property type="match status" value="1"/>
</dbReference>
<feature type="transmembrane region" description="Helical" evidence="2">
    <location>
        <begin position="402"/>
        <end position="420"/>
    </location>
</feature>
<dbReference type="EMBL" id="JAPFQI010000015">
    <property type="protein sequence ID" value="MCW8087278.1"/>
    <property type="molecule type" value="Genomic_DNA"/>
</dbReference>
<feature type="transmembrane region" description="Helical" evidence="2">
    <location>
        <begin position="427"/>
        <end position="448"/>
    </location>
</feature>
<feature type="transmembrane region" description="Helical" evidence="2">
    <location>
        <begin position="330"/>
        <end position="355"/>
    </location>
</feature>
<comment type="caution">
    <text evidence="3">The sequence shown here is derived from an EMBL/GenBank/DDBJ whole genome shotgun (WGS) entry which is preliminary data.</text>
</comment>
<dbReference type="InterPro" id="IPR036259">
    <property type="entry name" value="MFS_trans_sf"/>
</dbReference>
<keyword evidence="4" id="KW-1185">Reference proteome</keyword>
<dbReference type="PANTHER" id="PTHR43317">
    <property type="entry name" value="THERMOSPERMINE SYNTHASE ACAULIS5"/>
    <property type="match status" value="1"/>
</dbReference>
<keyword evidence="2" id="KW-0472">Membrane</keyword>
<evidence type="ECO:0000256" key="1">
    <source>
        <dbReference type="ARBA" id="ARBA00023115"/>
    </source>
</evidence>
<dbReference type="CDD" id="cd02440">
    <property type="entry name" value="AdoMet_MTases"/>
    <property type="match status" value="1"/>
</dbReference>
<reference evidence="3 4" key="1">
    <citation type="submission" date="2022-10" db="EMBL/GenBank/DDBJ databases">
        <title>Roseococcus glaciei nov., sp. nov., isolated from glacier.</title>
        <authorList>
            <person name="Liu Q."/>
            <person name="Xin Y.-H."/>
        </authorList>
    </citation>
    <scope>NUCLEOTIDE SEQUENCE [LARGE SCALE GENOMIC DNA]</scope>
    <source>
        <strain evidence="3 4">MDT2-1-1</strain>
    </source>
</reference>
<evidence type="ECO:0000256" key="2">
    <source>
        <dbReference type="SAM" id="Phobius"/>
    </source>
</evidence>
<keyword evidence="2" id="KW-1133">Transmembrane helix</keyword>
<dbReference type="Gene3D" id="1.20.1250.20">
    <property type="entry name" value="MFS general substrate transporter like domains"/>
    <property type="match status" value="1"/>
</dbReference>
<organism evidence="3 4">
    <name type="scientific">Sabulicella glaciei</name>
    <dbReference type="NCBI Taxonomy" id="2984948"/>
    <lineage>
        <taxon>Bacteria</taxon>
        <taxon>Pseudomonadati</taxon>
        <taxon>Pseudomonadota</taxon>
        <taxon>Alphaproteobacteria</taxon>
        <taxon>Acetobacterales</taxon>
        <taxon>Acetobacteraceae</taxon>
        <taxon>Sabulicella</taxon>
    </lineage>
</organism>
<feature type="transmembrane region" description="Helical" evidence="2">
    <location>
        <begin position="253"/>
        <end position="274"/>
    </location>
</feature>
<evidence type="ECO:0000313" key="4">
    <source>
        <dbReference type="Proteomes" id="UP001526430"/>
    </source>
</evidence>
<gene>
    <name evidence="3" type="ORF">OF850_16710</name>
</gene>
<feature type="transmembrane region" description="Helical" evidence="2">
    <location>
        <begin position="34"/>
        <end position="54"/>
    </location>
</feature>
<feature type="transmembrane region" description="Helical" evidence="2">
    <location>
        <begin position="375"/>
        <end position="396"/>
    </location>
</feature>
<dbReference type="Gene3D" id="3.40.50.150">
    <property type="entry name" value="Vaccinia Virus protein VP39"/>
    <property type="match status" value="1"/>
</dbReference>
<feature type="transmembrane region" description="Helical" evidence="2">
    <location>
        <begin position="107"/>
        <end position="134"/>
    </location>
</feature>
<feature type="transmembrane region" description="Helical" evidence="2">
    <location>
        <begin position="219"/>
        <end position="241"/>
    </location>
</feature>
<dbReference type="PANTHER" id="PTHR43317:SF1">
    <property type="entry name" value="THERMOSPERMINE SYNTHASE ACAULIS5"/>
    <property type="match status" value="1"/>
</dbReference>
<dbReference type="RefSeq" id="WP_301591455.1">
    <property type="nucleotide sequence ID" value="NZ_JAPFQI010000015.1"/>
</dbReference>
<feature type="transmembrane region" description="Helical" evidence="2">
    <location>
        <begin position="172"/>
        <end position="198"/>
    </location>
</feature>
<feature type="transmembrane region" description="Helical" evidence="2">
    <location>
        <begin position="66"/>
        <end position="87"/>
    </location>
</feature>
<proteinExistence type="predicted"/>
<dbReference type="Pfam" id="PF01564">
    <property type="entry name" value="Spermine_synth"/>
    <property type="match status" value="1"/>
</dbReference>
<dbReference type="Proteomes" id="UP001526430">
    <property type="component" value="Unassembled WGS sequence"/>
</dbReference>
<name>A0ABT3NZB5_9PROT</name>
<accession>A0ABT3NZB5</accession>